<feature type="domain" description="RNA polymerase sigma factor 70 region 4 type 2" evidence="6">
    <location>
        <begin position="115"/>
        <end position="167"/>
    </location>
</feature>
<reference evidence="8" key="1">
    <citation type="submission" date="2016-06" db="EMBL/GenBank/DDBJ databases">
        <authorList>
            <person name="Varghese N."/>
            <person name="Submissions Spin"/>
        </authorList>
    </citation>
    <scope>NUCLEOTIDE SEQUENCE [LARGE SCALE GENOMIC DNA]</scope>
    <source>
        <strain evidence="8">DSM 45647</strain>
    </source>
</reference>
<dbReference type="InterPro" id="IPR013325">
    <property type="entry name" value="RNA_pol_sigma_r2"/>
</dbReference>
<dbReference type="AlphaFoldDB" id="A0A1C5K3Q9"/>
<keyword evidence="2" id="KW-0805">Transcription regulation</keyword>
<dbReference type="InterPro" id="IPR052704">
    <property type="entry name" value="ECF_Sigma-70_Domain"/>
</dbReference>
<dbReference type="GO" id="GO:0003677">
    <property type="term" value="F:DNA binding"/>
    <property type="evidence" value="ECO:0007669"/>
    <property type="project" value="InterPro"/>
</dbReference>
<dbReference type="Pfam" id="PF08281">
    <property type="entry name" value="Sigma70_r4_2"/>
    <property type="match status" value="1"/>
</dbReference>
<dbReference type="InterPro" id="IPR007627">
    <property type="entry name" value="RNA_pol_sigma70_r2"/>
</dbReference>
<dbReference type="Proteomes" id="UP000199360">
    <property type="component" value="Unassembled WGS sequence"/>
</dbReference>
<evidence type="ECO:0000259" key="5">
    <source>
        <dbReference type="Pfam" id="PF04542"/>
    </source>
</evidence>
<dbReference type="InterPro" id="IPR014284">
    <property type="entry name" value="RNA_pol_sigma-70_dom"/>
</dbReference>
<dbReference type="PANTHER" id="PTHR30173">
    <property type="entry name" value="SIGMA 19 FACTOR"/>
    <property type="match status" value="1"/>
</dbReference>
<dbReference type="InterPro" id="IPR013324">
    <property type="entry name" value="RNA_pol_sigma_r3/r4-like"/>
</dbReference>
<keyword evidence="8" id="KW-1185">Reference proteome</keyword>
<evidence type="ECO:0000256" key="2">
    <source>
        <dbReference type="ARBA" id="ARBA00023015"/>
    </source>
</evidence>
<dbReference type="RefSeq" id="WP_175441528.1">
    <property type="nucleotide sequence ID" value="NZ_FMDM01000018.1"/>
</dbReference>
<evidence type="ECO:0000256" key="3">
    <source>
        <dbReference type="ARBA" id="ARBA00023082"/>
    </source>
</evidence>
<keyword evidence="4" id="KW-0804">Transcription</keyword>
<accession>A0A1C5K3Q9</accession>
<dbReference type="NCBIfam" id="TIGR02937">
    <property type="entry name" value="sigma70-ECF"/>
    <property type="match status" value="1"/>
</dbReference>
<sequence>MPEPAGEATTAHPDHLADFLDVRDRLLRIARRIVGDRSDAEDVVQDAWLRWHRTDRSLVRNAPAFLCRTTTLLSINATRTAHLRHRDPADPWLAEPVDPGDDPATVMERTEELRAAILLLVERLAPRERCAYLLREAFGYPYRHVGELLGLTEANARQVIRRARARLAGGRGAPASPVEQLRLLAAFGEVTRTGDPAALVAVVDAPSGRTAPVGRGRPSALSLAAGG</sequence>
<keyword evidence="3" id="KW-0731">Sigma factor</keyword>
<gene>
    <name evidence="7" type="ORF">GA0070213_11857</name>
</gene>
<evidence type="ECO:0000256" key="4">
    <source>
        <dbReference type="ARBA" id="ARBA00023163"/>
    </source>
</evidence>
<dbReference type="SUPFAM" id="SSF88659">
    <property type="entry name" value="Sigma3 and sigma4 domains of RNA polymerase sigma factors"/>
    <property type="match status" value="1"/>
</dbReference>
<dbReference type="GO" id="GO:0006352">
    <property type="term" value="P:DNA-templated transcription initiation"/>
    <property type="evidence" value="ECO:0007669"/>
    <property type="project" value="InterPro"/>
</dbReference>
<organism evidence="7 8">
    <name type="scientific">Micromonospora humi</name>
    <dbReference type="NCBI Taxonomy" id="745366"/>
    <lineage>
        <taxon>Bacteria</taxon>
        <taxon>Bacillati</taxon>
        <taxon>Actinomycetota</taxon>
        <taxon>Actinomycetes</taxon>
        <taxon>Micromonosporales</taxon>
        <taxon>Micromonosporaceae</taxon>
        <taxon>Micromonospora</taxon>
    </lineage>
</organism>
<feature type="domain" description="RNA polymerase sigma-70 region 2" evidence="5">
    <location>
        <begin position="22"/>
        <end position="80"/>
    </location>
</feature>
<dbReference type="Pfam" id="PF04542">
    <property type="entry name" value="Sigma70_r2"/>
    <property type="match status" value="1"/>
</dbReference>
<dbReference type="Gene3D" id="1.10.10.10">
    <property type="entry name" value="Winged helix-like DNA-binding domain superfamily/Winged helix DNA-binding domain"/>
    <property type="match status" value="1"/>
</dbReference>
<dbReference type="GO" id="GO:0016987">
    <property type="term" value="F:sigma factor activity"/>
    <property type="evidence" value="ECO:0007669"/>
    <property type="project" value="UniProtKB-KW"/>
</dbReference>
<evidence type="ECO:0000313" key="8">
    <source>
        <dbReference type="Proteomes" id="UP000199360"/>
    </source>
</evidence>
<protein>
    <submittedName>
        <fullName evidence="7">RNA polymerase sigma-70 factor, ECF subfamily</fullName>
    </submittedName>
</protein>
<proteinExistence type="inferred from homology"/>
<evidence type="ECO:0000256" key="1">
    <source>
        <dbReference type="ARBA" id="ARBA00010641"/>
    </source>
</evidence>
<dbReference type="STRING" id="745366.GA0070213_11857"/>
<comment type="similarity">
    <text evidence="1">Belongs to the sigma-70 factor family. ECF subfamily.</text>
</comment>
<dbReference type="EMBL" id="FMDM01000018">
    <property type="protein sequence ID" value="SCG77447.1"/>
    <property type="molecule type" value="Genomic_DNA"/>
</dbReference>
<name>A0A1C5K3Q9_9ACTN</name>
<dbReference type="InterPro" id="IPR036388">
    <property type="entry name" value="WH-like_DNA-bd_sf"/>
</dbReference>
<evidence type="ECO:0000313" key="7">
    <source>
        <dbReference type="EMBL" id="SCG77447.1"/>
    </source>
</evidence>
<dbReference type="Gene3D" id="1.10.1740.10">
    <property type="match status" value="1"/>
</dbReference>
<dbReference type="PANTHER" id="PTHR30173:SF36">
    <property type="entry name" value="ECF RNA POLYMERASE SIGMA FACTOR SIGJ"/>
    <property type="match status" value="1"/>
</dbReference>
<dbReference type="InterPro" id="IPR013249">
    <property type="entry name" value="RNA_pol_sigma70_r4_t2"/>
</dbReference>
<dbReference type="SUPFAM" id="SSF88946">
    <property type="entry name" value="Sigma2 domain of RNA polymerase sigma factors"/>
    <property type="match status" value="1"/>
</dbReference>
<evidence type="ECO:0000259" key="6">
    <source>
        <dbReference type="Pfam" id="PF08281"/>
    </source>
</evidence>